<name>A0A3S3UEH9_9BACT</name>
<sequence>MNIQQDLQQRLEKKPILLMTHLVLGYPSLEVNREVIRQMADNGVDCIELQIPFSEPMADGPVILKANQDALASGIRVEDSFAFAKEMVREFPQVNFLFMTYYNIVFRYGLNAFIERAADIGMKGFILPDLPPEEGKAYLHLAKEKDLAAIMFFTPTSTDERMVEVAGQGSGFVYCVARKGVTGQQTAMDDGLAEYLRRCRRATVLPLAVGFGISSREDVALLEGKADMAVIGTATIKLVDQEGPEAVGPFIRSLAGESR</sequence>
<keyword evidence="11" id="KW-1185">Reference proteome</keyword>
<evidence type="ECO:0000256" key="6">
    <source>
        <dbReference type="ARBA" id="ARBA00023239"/>
    </source>
</evidence>
<comment type="subunit">
    <text evidence="2 8">Tetramer of two alpha and two beta chains.</text>
</comment>
<comment type="function">
    <text evidence="8">The alpha subunit is responsible for the aldol cleavage of indoleglycerol phosphate to indole and glyceraldehyde 3-phosphate.</text>
</comment>
<dbReference type="InterPro" id="IPR018204">
    <property type="entry name" value="Trp_synthase_alpha_AS"/>
</dbReference>
<gene>
    <name evidence="8" type="primary">trpA</name>
    <name evidence="10" type="ORF">VT98_11612</name>
</gene>
<dbReference type="GO" id="GO:0004834">
    <property type="term" value="F:tryptophan synthase activity"/>
    <property type="evidence" value="ECO:0007669"/>
    <property type="project" value="UniProtKB-UniRule"/>
</dbReference>
<dbReference type="UniPathway" id="UPA00035">
    <property type="reaction ID" value="UER00044"/>
</dbReference>
<dbReference type="HAMAP" id="MF_00131">
    <property type="entry name" value="Trp_synth_alpha"/>
    <property type="match status" value="1"/>
</dbReference>
<dbReference type="SUPFAM" id="SSF51366">
    <property type="entry name" value="Ribulose-phoshate binding barrel"/>
    <property type="match status" value="1"/>
</dbReference>
<accession>A0A3S3UEH9</accession>
<dbReference type="Gene3D" id="3.20.20.70">
    <property type="entry name" value="Aldolase class I"/>
    <property type="match status" value="1"/>
</dbReference>
<evidence type="ECO:0000313" key="10">
    <source>
        <dbReference type="EMBL" id="RWX48375.1"/>
    </source>
</evidence>
<dbReference type="InterPro" id="IPR013785">
    <property type="entry name" value="Aldolase_TIM"/>
</dbReference>
<keyword evidence="4 8" id="KW-0822">Tryptophan biosynthesis</keyword>
<dbReference type="EMBL" id="MTKP01000161">
    <property type="protein sequence ID" value="RWX48375.1"/>
    <property type="molecule type" value="Genomic_DNA"/>
</dbReference>
<dbReference type="Pfam" id="PF00290">
    <property type="entry name" value="Trp_syntA"/>
    <property type="match status" value="1"/>
</dbReference>
<evidence type="ECO:0000256" key="4">
    <source>
        <dbReference type="ARBA" id="ARBA00022822"/>
    </source>
</evidence>
<evidence type="ECO:0000256" key="3">
    <source>
        <dbReference type="ARBA" id="ARBA00022605"/>
    </source>
</evidence>
<dbReference type="NCBIfam" id="TIGR00262">
    <property type="entry name" value="trpA"/>
    <property type="match status" value="1"/>
</dbReference>
<dbReference type="Proteomes" id="UP000288086">
    <property type="component" value="Unassembled WGS sequence"/>
</dbReference>
<comment type="pathway">
    <text evidence="1 8">Amino-acid biosynthesis; L-tryptophan biosynthesis; L-tryptophan from chorismate: step 5/5.</text>
</comment>
<dbReference type="CDD" id="cd04724">
    <property type="entry name" value="Tryptophan_synthase_alpha"/>
    <property type="match status" value="1"/>
</dbReference>
<keyword evidence="6 8" id="KW-0456">Lyase</keyword>
<protein>
    <recommendedName>
        <fullName evidence="8">Tryptophan synthase alpha chain</fullName>
        <ecNumber evidence="8">4.2.1.20</ecNumber>
    </recommendedName>
</protein>
<feature type="active site" description="Proton acceptor" evidence="8">
    <location>
        <position position="48"/>
    </location>
</feature>
<dbReference type="GO" id="GO:0005829">
    <property type="term" value="C:cytosol"/>
    <property type="evidence" value="ECO:0007669"/>
    <property type="project" value="TreeGrafter"/>
</dbReference>
<keyword evidence="3 8" id="KW-0028">Amino-acid biosynthesis</keyword>
<comment type="caution">
    <text evidence="10">The sequence shown here is derived from an EMBL/GenBank/DDBJ whole genome shotgun (WGS) entry which is preliminary data.</text>
</comment>
<comment type="catalytic activity">
    <reaction evidence="7 8">
        <text>(1S,2R)-1-C-(indol-3-yl)glycerol 3-phosphate + L-serine = D-glyceraldehyde 3-phosphate + L-tryptophan + H2O</text>
        <dbReference type="Rhea" id="RHEA:10532"/>
        <dbReference type="ChEBI" id="CHEBI:15377"/>
        <dbReference type="ChEBI" id="CHEBI:33384"/>
        <dbReference type="ChEBI" id="CHEBI:57912"/>
        <dbReference type="ChEBI" id="CHEBI:58866"/>
        <dbReference type="ChEBI" id="CHEBI:59776"/>
        <dbReference type="EC" id="4.2.1.20"/>
    </reaction>
</comment>
<feature type="active site" description="Proton acceptor" evidence="8">
    <location>
        <position position="59"/>
    </location>
</feature>
<evidence type="ECO:0000256" key="2">
    <source>
        <dbReference type="ARBA" id="ARBA00011270"/>
    </source>
</evidence>
<evidence type="ECO:0000256" key="1">
    <source>
        <dbReference type="ARBA" id="ARBA00004733"/>
    </source>
</evidence>
<organism evidence="10 11">
    <name type="scientific">Candidatus Electrothrix communis</name>
    <dbReference type="NCBI Taxonomy" id="1859133"/>
    <lineage>
        <taxon>Bacteria</taxon>
        <taxon>Pseudomonadati</taxon>
        <taxon>Thermodesulfobacteriota</taxon>
        <taxon>Desulfobulbia</taxon>
        <taxon>Desulfobulbales</taxon>
        <taxon>Desulfobulbaceae</taxon>
        <taxon>Candidatus Electrothrix</taxon>
    </lineage>
</organism>
<dbReference type="PANTHER" id="PTHR43406:SF1">
    <property type="entry name" value="TRYPTOPHAN SYNTHASE ALPHA CHAIN, CHLOROPLASTIC"/>
    <property type="match status" value="1"/>
</dbReference>
<evidence type="ECO:0000256" key="5">
    <source>
        <dbReference type="ARBA" id="ARBA00023141"/>
    </source>
</evidence>
<evidence type="ECO:0000313" key="11">
    <source>
        <dbReference type="Proteomes" id="UP000288086"/>
    </source>
</evidence>
<evidence type="ECO:0000256" key="9">
    <source>
        <dbReference type="RuleBase" id="RU003662"/>
    </source>
</evidence>
<dbReference type="PROSITE" id="PS00167">
    <property type="entry name" value="TRP_SYNTHASE_ALPHA"/>
    <property type="match status" value="1"/>
</dbReference>
<keyword evidence="5 8" id="KW-0057">Aromatic amino acid biosynthesis</keyword>
<dbReference type="InterPro" id="IPR002028">
    <property type="entry name" value="Trp_synthase_suA"/>
</dbReference>
<dbReference type="EC" id="4.2.1.20" evidence="8"/>
<evidence type="ECO:0000256" key="8">
    <source>
        <dbReference type="HAMAP-Rule" id="MF_00131"/>
    </source>
</evidence>
<dbReference type="AlphaFoldDB" id="A0A3S3UEH9"/>
<dbReference type="InterPro" id="IPR011060">
    <property type="entry name" value="RibuloseP-bd_barrel"/>
</dbReference>
<dbReference type="PANTHER" id="PTHR43406">
    <property type="entry name" value="TRYPTOPHAN SYNTHASE, ALPHA CHAIN"/>
    <property type="match status" value="1"/>
</dbReference>
<comment type="similarity">
    <text evidence="8 9">Belongs to the TrpA family.</text>
</comment>
<evidence type="ECO:0000256" key="7">
    <source>
        <dbReference type="ARBA" id="ARBA00049047"/>
    </source>
</evidence>
<reference evidence="10 11" key="1">
    <citation type="submission" date="2017-01" db="EMBL/GenBank/DDBJ databases">
        <title>The cable genome- insights into the physiology and evolution of filamentous bacteria capable of sulfide oxidation via long distance electron transfer.</title>
        <authorList>
            <person name="Schreiber L."/>
            <person name="Bjerg J.T."/>
            <person name="Boggild A."/>
            <person name="Van De Vossenberg J."/>
            <person name="Meysman F."/>
            <person name="Nielsen L.P."/>
            <person name="Schramm A."/>
            <person name="Kjeldsen K.U."/>
        </authorList>
    </citation>
    <scope>NUCLEOTIDE SEQUENCE [LARGE SCALE GENOMIC DNA]</scope>
    <source>
        <strain evidence="10">A1</strain>
    </source>
</reference>
<proteinExistence type="inferred from homology"/>